<keyword evidence="1" id="KW-0812">Transmembrane</keyword>
<keyword evidence="1" id="KW-0472">Membrane</keyword>
<evidence type="ECO:0000313" key="2">
    <source>
        <dbReference type="EMBL" id="NHM14430.1"/>
    </source>
</evidence>
<dbReference type="AlphaFoldDB" id="A0A9E6MS22"/>
<dbReference type="Gene3D" id="1.20.120.1630">
    <property type="match status" value="1"/>
</dbReference>
<keyword evidence="4" id="KW-1185">Reference proteome</keyword>
<protein>
    <submittedName>
        <fullName evidence="3">Uncharacterized protein</fullName>
    </submittedName>
</protein>
<dbReference type="EMBL" id="WPCR01000007">
    <property type="protein sequence ID" value="NHM14430.1"/>
    <property type="molecule type" value="Genomic_DNA"/>
</dbReference>
<dbReference type="KEGG" id="ebz:J7S26_03060"/>
<dbReference type="EMBL" id="CP072829">
    <property type="protein sequence ID" value="QTU84904.1"/>
    <property type="molecule type" value="Genomic_DNA"/>
</dbReference>
<accession>A0A9E6MS22</accession>
<keyword evidence="1" id="KW-1133">Transmembrane helix</keyword>
<evidence type="ECO:0000313" key="3">
    <source>
        <dbReference type="EMBL" id="QTU84904.1"/>
    </source>
</evidence>
<evidence type="ECO:0000313" key="4">
    <source>
        <dbReference type="Proteomes" id="UP000636394"/>
    </source>
</evidence>
<organism evidence="3 5">
    <name type="scientific">Xiamenia xianingshaonis</name>
    <dbReference type="NCBI Taxonomy" id="2682776"/>
    <lineage>
        <taxon>Bacteria</taxon>
        <taxon>Bacillati</taxon>
        <taxon>Actinomycetota</taxon>
        <taxon>Coriobacteriia</taxon>
        <taxon>Eggerthellales</taxon>
        <taxon>Eggerthellaceae</taxon>
        <taxon>Xiamenia</taxon>
    </lineage>
</organism>
<dbReference type="RefSeq" id="WP_166339659.1">
    <property type="nucleotide sequence ID" value="NZ_CP072829.1"/>
</dbReference>
<proteinExistence type="predicted"/>
<gene>
    <name evidence="2" type="ORF">GMI68_06580</name>
    <name evidence="3" type="ORF">J7S26_03060</name>
</gene>
<dbReference type="Proteomes" id="UP000636394">
    <property type="component" value="Unassembled WGS sequence"/>
</dbReference>
<name>A0A9E6MS22_9ACTN</name>
<dbReference type="Proteomes" id="UP000671910">
    <property type="component" value="Chromosome"/>
</dbReference>
<evidence type="ECO:0000313" key="5">
    <source>
        <dbReference type="Proteomes" id="UP000671910"/>
    </source>
</evidence>
<feature type="transmembrane region" description="Helical" evidence="1">
    <location>
        <begin position="61"/>
        <end position="80"/>
    </location>
</feature>
<reference evidence="2 4" key="1">
    <citation type="submission" date="2019-11" db="EMBL/GenBank/DDBJ databases">
        <title>Eggerthellaceae novel genus isolated from the rectal contents of marmort.</title>
        <authorList>
            <person name="Zhang G."/>
        </authorList>
    </citation>
    <scope>NUCLEOTIDE SEQUENCE [LARGE SCALE GENOMIC DNA]</scope>
    <source>
        <strain evidence="4">zg-886</strain>
        <strain evidence="2">Zg-886</strain>
    </source>
</reference>
<evidence type="ECO:0000256" key="1">
    <source>
        <dbReference type="SAM" id="Phobius"/>
    </source>
</evidence>
<reference evidence="3" key="2">
    <citation type="submission" date="2021-04" db="EMBL/GenBank/DDBJ databases">
        <title>Novel species in family Eggerthellaceae.</title>
        <authorList>
            <person name="Zhang G."/>
        </authorList>
    </citation>
    <scope>NUCLEOTIDE SEQUENCE</scope>
    <source>
        <strain evidence="3">Zg-886</strain>
    </source>
</reference>
<sequence>MENISLQTMETWLKSAMEAERRIIVTDAALTDLKSAIKTAGKHKYPKAPENSKYDLKPKTLRLTLLGVALVLALLGFYGFDLWVNSTVSYSFFSFEHLAFLAWPFIDALLLLAVIVFAIMFIRQIIAVLRVPRENSKLKQAYEQEYAEYKRKVASIDQLNYNERKALPALEEQRDALASTLNKLVIVRQRIYAKGYLASDYCRLAPVATMYGYIKTGRCTQVYGHGGLVDTFENDRHFAVLNGKLDIIISELGSLRQTQQELARTLDRMGTETKRLRTDIGNFANQLHSDNEYLIECTRWNGESLNWISAVETTRLLWGK</sequence>
<feature type="transmembrane region" description="Helical" evidence="1">
    <location>
        <begin position="100"/>
        <end position="122"/>
    </location>
</feature>